<sequence length="81" mass="9056">MNLVSTPLSYSYENQEAQIYYNQLDQLYSITDLQDFMGIVDSVYSPIYPLGSVVELDLELLPEELQKSLAEGAGPLVKTGH</sequence>
<evidence type="ECO:0000313" key="1">
    <source>
        <dbReference type="EMBL" id="MFC5681461.1"/>
    </source>
</evidence>
<dbReference type="RefSeq" id="WP_202612940.1">
    <property type="nucleotide sequence ID" value="NZ_JBHSOK010000009.1"/>
</dbReference>
<organism evidence="1 2">
    <name type="scientific">Streptococcus downii</name>
    <dbReference type="NCBI Taxonomy" id="1968889"/>
    <lineage>
        <taxon>Bacteria</taxon>
        <taxon>Bacillati</taxon>
        <taxon>Bacillota</taxon>
        <taxon>Bacilli</taxon>
        <taxon>Lactobacillales</taxon>
        <taxon>Streptococcaceae</taxon>
        <taxon>Streptococcus</taxon>
    </lineage>
</organism>
<keyword evidence="2" id="KW-1185">Reference proteome</keyword>
<protein>
    <submittedName>
        <fullName evidence="1">Uncharacterized protein</fullName>
    </submittedName>
</protein>
<evidence type="ECO:0000313" key="2">
    <source>
        <dbReference type="Proteomes" id="UP001596069"/>
    </source>
</evidence>
<dbReference type="EMBL" id="JBHSOK010000009">
    <property type="protein sequence ID" value="MFC5681461.1"/>
    <property type="molecule type" value="Genomic_DNA"/>
</dbReference>
<accession>A0ABW0Y645</accession>
<comment type="caution">
    <text evidence="1">The sequence shown here is derived from an EMBL/GenBank/DDBJ whole genome shotgun (WGS) entry which is preliminary data.</text>
</comment>
<name>A0ABW0Y645_9STRE</name>
<gene>
    <name evidence="1" type="ORF">ACFPTW_09235</name>
</gene>
<dbReference type="Proteomes" id="UP001596069">
    <property type="component" value="Unassembled WGS sequence"/>
</dbReference>
<proteinExistence type="predicted"/>
<reference evidence="2" key="1">
    <citation type="journal article" date="2019" name="Int. J. Syst. Evol. Microbiol.">
        <title>The Global Catalogue of Microorganisms (GCM) 10K type strain sequencing project: providing services to taxonomists for standard genome sequencing and annotation.</title>
        <authorList>
            <consortium name="The Broad Institute Genomics Platform"/>
            <consortium name="The Broad Institute Genome Sequencing Center for Infectious Disease"/>
            <person name="Wu L."/>
            <person name="Ma J."/>
        </authorList>
    </citation>
    <scope>NUCLEOTIDE SEQUENCE [LARGE SCALE GENOMIC DNA]</scope>
    <source>
        <strain evidence="2">FCH23</strain>
    </source>
</reference>